<keyword evidence="2" id="KW-0732">Signal</keyword>
<feature type="signal peptide" evidence="2">
    <location>
        <begin position="1"/>
        <end position="26"/>
    </location>
</feature>
<organism evidence="3">
    <name type="scientific">Arundo donax</name>
    <name type="common">Giant reed</name>
    <name type="synonym">Donax arundinaceus</name>
    <dbReference type="NCBI Taxonomy" id="35708"/>
    <lineage>
        <taxon>Eukaryota</taxon>
        <taxon>Viridiplantae</taxon>
        <taxon>Streptophyta</taxon>
        <taxon>Embryophyta</taxon>
        <taxon>Tracheophyta</taxon>
        <taxon>Spermatophyta</taxon>
        <taxon>Magnoliopsida</taxon>
        <taxon>Liliopsida</taxon>
        <taxon>Poales</taxon>
        <taxon>Poaceae</taxon>
        <taxon>PACMAD clade</taxon>
        <taxon>Arundinoideae</taxon>
        <taxon>Arundineae</taxon>
        <taxon>Arundo</taxon>
    </lineage>
</organism>
<evidence type="ECO:0000256" key="1">
    <source>
        <dbReference type="SAM" id="MobiDB-lite"/>
    </source>
</evidence>
<accession>A0A0A9E9D2</accession>
<evidence type="ECO:0000256" key="2">
    <source>
        <dbReference type="SAM" id="SignalP"/>
    </source>
</evidence>
<sequence>MWLLGVVLSLMEMVFFVIDNVPNVNASKESDSTALITVSNGKVTARQIETEFQGVFGSDWRCYAKKWSENEFSMRFPNQKKIEELAHFTSMGMRTTNANITVKPWNPAVGAKGVMQKAWLRVKNIPHDSRYKPVLAYVGSLVGRTLEIDEASMFKQDYVRIKIGCRDVAKVLATTEGALDDYFYDFIFEREIPEDVNPPTEAIAISNAQNQPTPGLGERTPKKAKIDSQKASGSSTYVISGDKTYLKQASSLILVTPMNKSAPPKVYLSKGPKAPPTSIGQVNNNIAIMASGKMGKKMSLLKSLLLSLSMTRIKLMH</sequence>
<dbReference type="PANTHER" id="PTHR33170">
    <property type="entry name" value="DUF4283 DOMAIN-CONTAINING PROTEIN-RELATED"/>
    <property type="match status" value="1"/>
</dbReference>
<proteinExistence type="predicted"/>
<dbReference type="AlphaFoldDB" id="A0A0A9E9D2"/>
<feature type="chain" id="PRO_5002061805" evidence="2">
    <location>
        <begin position="27"/>
        <end position="317"/>
    </location>
</feature>
<dbReference type="EMBL" id="GBRH01201264">
    <property type="protein sequence ID" value="JAD96631.1"/>
    <property type="molecule type" value="Transcribed_RNA"/>
</dbReference>
<reference evidence="3" key="2">
    <citation type="journal article" date="2015" name="Data Brief">
        <title>Shoot transcriptome of the giant reed, Arundo donax.</title>
        <authorList>
            <person name="Barrero R.A."/>
            <person name="Guerrero F.D."/>
            <person name="Moolhuijzen P."/>
            <person name="Goolsby J.A."/>
            <person name="Tidwell J."/>
            <person name="Bellgard S.E."/>
            <person name="Bellgard M.I."/>
        </authorList>
    </citation>
    <scope>NUCLEOTIDE SEQUENCE</scope>
    <source>
        <tissue evidence="3">Shoot tissue taken approximately 20 cm above the soil surface</tissue>
    </source>
</reference>
<protein>
    <submittedName>
        <fullName evidence="3">Uncharacterized protein</fullName>
    </submittedName>
</protein>
<evidence type="ECO:0000313" key="3">
    <source>
        <dbReference type="EMBL" id="JAD96631.1"/>
    </source>
</evidence>
<feature type="region of interest" description="Disordered" evidence="1">
    <location>
        <begin position="205"/>
        <end position="227"/>
    </location>
</feature>
<reference evidence="3" key="1">
    <citation type="submission" date="2014-09" db="EMBL/GenBank/DDBJ databases">
        <authorList>
            <person name="Magalhaes I.L.F."/>
            <person name="Oliveira U."/>
            <person name="Santos F.R."/>
            <person name="Vidigal T.H.D.A."/>
            <person name="Brescovit A.D."/>
            <person name="Santos A.J."/>
        </authorList>
    </citation>
    <scope>NUCLEOTIDE SEQUENCE</scope>
    <source>
        <tissue evidence="3">Shoot tissue taken approximately 20 cm above the soil surface</tissue>
    </source>
</reference>
<dbReference type="PANTHER" id="PTHR33170:SF22">
    <property type="entry name" value="OS10G0417100 PROTEIN"/>
    <property type="match status" value="1"/>
</dbReference>
<name>A0A0A9E9D2_ARUDO</name>